<proteinExistence type="predicted"/>
<evidence type="ECO:0000313" key="1">
    <source>
        <dbReference type="EMBL" id="AIF22199.1"/>
    </source>
</evidence>
<organism evidence="1">
    <name type="scientific">uncultured marine thaumarchaeote SAT1000_08_G06</name>
    <dbReference type="NCBI Taxonomy" id="1456365"/>
    <lineage>
        <taxon>Archaea</taxon>
        <taxon>Nitrososphaerota</taxon>
        <taxon>environmental samples</taxon>
    </lineage>
</organism>
<protein>
    <submittedName>
        <fullName evidence="1">Uncharacterized protein</fullName>
    </submittedName>
</protein>
<dbReference type="AlphaFoldDB" id="A0A075I2N3"/>
<dbReference type="EMBL" id="KF901206">
    <property type="protein sequence ID" value="AIF22199.1"/>
    <property type="molecule type" value="Genomic_DNA"/>
</dbReference>
<reference evidence="1" key="1">
    <citation type="journal article" date="2014" name="Genome Biol. Evol.">
        <title>Pangenome evidence for extensive interdomain horizontal transfer affecting lineage core and shell genes in uncultured planktonic thaumarchaeota and euryarchaeota.</title>
        <authorList>
            <person name="Deschamps P."/>
            <person name="Zivanovic Y."/>
            <person name="Moreira D."/>
            <person name="Rodriguez-Valera F."/>
            <person name="Lopez-Garcia P."/>
        </authorList>
    </citation>
    <scope>NUCLEOTIDE SEQUENCE</scope>
</reference>
<name>A0A075I2N3_9ARCH</name>
<sequence>MAGGYDLMDIVALKVIERSKIKTKIIKADIKTIESAMNGQRVGTEIVFAK</sequence>
<accession>A0A075I2N3</accession>